<feature type="chain" id="PRO_5047254147" description="DUF2946 domain-containing protein" evidence="2">
    <location>
        <begin position="24"/>
        <end position="108"/>
    </location>
</feature>
<evidence type="ECO:0000313" key="4">
    <source>
        <dbReference type="Proteomes" id="UP001523392"/>
    </source>
</evidence>
<organism evidence="3 4">
    <name type="scientific">Siccirubricoccus soli</name>
    <dbReference type="NCBI Taxonomy" id="2899147"/>
    <lineage>
        <taxon>Bacteria</taxon>
        <taxon>Pseudomonadati</taxon>
        <taxon>Pseudomonadota</taxon>
        <taxon>Alphaproteobacteria</taxon>
        <taxon>Acetobacterales</taxon>
        <taxon>Roseomonadaceae</taxon>
        <taxon>Siccirubricoccus</taxon>
    </lineage>
</organism>
<evidence type="ECO:0000256" key="2">
    <source>
        <dbReference type="SAM" id="SignalP"/>
    </source>
</evidence>
<evidence type="ECO:0000313" key="3">
    <source>
        <dbReference type="EMBL" id="MCO6416120.1"/>
    </source>
</evidence>
<dbReference type="EMBL" id="JAFIRR010000048">
    <property type="protein sequence ID" value="MCO6416120.1"/>
    <property type="molecule type" value="Genomic_DNA"/>
</dbReference>
<name>A0ABT1D2I4_9PROT</name>
<protein>
    <recommendedName>
        <fullName evidence="5">DUF2946 domain-containing protein</fullName>
    </recommendedName>
</protein>
<proteinExistence type="predicted"/>
<feature type="compositionally biased region" description="Low complexity" evidence="1">
    <location>
        <begin position="24"/>
        <end position="33"/>
    </location>
</feature>
<sequence length="108" mass="10831">MIARLLAIAFLLASLLVPPFAEAAPSGAPSGPAVTMSAALDQDGGPGTPSRPHGLVHAGSHCACQLADRLTPPPPVGPPAFSMVVHPAFAEHAHASLEAEPPARPPQA</sequence>
<accession>A0ABT1D2I4</accession>
<keyword evidence="4" id="KW-1185">Reference proteome</keyword>
<dbReference type="RefSeq" id="WP_252952730.1">
    <property type="nucleotide sequence ID" value="NZ_JAFIRR010000048.1"/>
</dbReference>
<feature type="signal peptide" evidence="2">
    <location>
        <begin position="1"/>
        <end position="23"/>
    </location>
</feature>
<evidence type="ECO:0000256" key="1">
    <source>
        <dbReference type="SAM" id="MobiDB-lite"/>
    </source>
</evidence>
<feature type="region of interest" description="Disordered" evidence="1">
    <location>
        <begin position="24"/>
        <end position="56"/>
    </location>
</feature>
<keyword evidence="2" id="KW-0732">Signal</keyword>
<reference evidence="3 4" key="1">
    <citation type="submission" date="2021-12" db="EMBL/GenBank/DDBJ databases">
        <title>Siccirubricoccus leaddurans sp. nov., a high concentration Zn2+ tolerance bacterium.</title>
        <authorList>
            <person name="Cao Y."/>
        </authorList>
    </citation>
    <scope>NUCLEOTIDE SEQUENCE [LARGE SCALE GENOMIC DNA]</scope>
    <source>
        <strain evidence="3 4">KC 17139</strain>
    </source>
</reference>
<evidence type="ECO:0008006" key="5">
    <source>
        <dbReference type="Google" id="ProtNLM"/>
    </source>
</evidence>
<gene>
    <name evidence="3" type="ORF">JYK14_08065</name>
</gene>
<dbReference type="Proteomes" id="UP001523392">
    <property type="component" value="Unassembled WGS sequence"/>
</dbReference>
<comment type="caution">
    <text evidence="3">The sequence shown here is derived from an EMBL/GenBank/DDBJ whole genome shotgun (WGS) entry which is preliminary data.</text>
</comment>